<dbReference type="PANTHER" id="PTHR42047:SF1">
    <property type="entry name" value="PROTEIN, PUTATIVE (AFU_ORTHOLOGUE AFUA_6G03560)-RELATED"/>
    <property type="match status" value="1"/>
</dbReference>
<gene>
    <name evidence="2" type="ORF">PV07_06442</name>
</gene>
<dbReference type="InterPro" id="IPR052820">
    <property type="entry name" value="PhiA_domain"/>
</dbReference>
<feature type="chain" id="PRO_5002239489" description="IgE-binding protein" evidence="1">
    <location>
        <begin position="20"/>
        <end position="245"/>
    </location>
</feature>
<dbReference type="Proteomes" id="UP000054466">
    <property type="component" value="Unassembled WGS sequence"/>
</dbReference>
<evidence type="ECO:0008006" key="4">
    <source>
        <dbReference type="Google" id="ProtNLM"/>
    </source>
</evidence>
<organism evidence="2 3">
    <name type="scientific">Cladophialophora immunda</name>
    <dbReference type="NCBI Taxonomy" id="569365"/>
    <lineage>
        <taxon>Eukaryota</taxon>
        <taxon>Fungi</taxon>
        <taxon>Dikarya</taxon>
        <taxon>Ascomycota</taxon>
        <taxon>Pezizomycotina</taxon>
        <taxon>Eurotiomycetes</taxon>
        <taxon>Chaetothyriomycetidae</taxon>
        <taxon>Chaetothyriales</taxon>
        <taxon>Herpotrichiellaceae</taxon>
        <taxon>Cladophialophora</taxon>
    </lineage>
</organism>
<name>A0A0D2C641_9EURO</name>
<dbReference type="GeneID" id="27345636"/>
<evidence type="ECO:0000313" key="3">
    <source>
        <dbReference type="Proteomes" id="UP000054466"/>
    </source>
</evidence>
<dbReference type="HOGENOM" id="CLU_078556_0_0_1"/>
<reference evidence="2 3" key="1">
    <citation type="submission" date="2015-01" db="EMBL/GenBank/DDBJ databases">
        <title>The Genome Sequence of Cladophialophora immunda CBS83496.</title>
        <authorList>
            <consortium name="The Broad Institute Genomics Platform"/>
            <person name="Cuomo C."/>
            <person name="de Hoog S."/>
            <person name="Gorbushina A."/>
            <person name="Stielow B."/>
            <person name="Teixiera M."/>
            <person name="Abouelleil A."/>
            <person name="Chapman S.B."/>
            <person name="Priest M."/>
            <person name="Young S.K."/>
            <person name="Wortman J."/>
            <person name="Nusbaum C."/>
            <person name="Birren B."/>
        </authorList>
    </citation>
    <scope>NUCLEOTIDE SEQUENCE [LARGE SCALE GENOMIC DNA]</scope>
    <source>
        <strain evidence="2 3">CBS 83496</strain>
    </source>
</reference>
<dbReference type="EMBL" id="KN847043">
    <property type="protein sequence ID" value="KIW26623.1"/>
    <property type="molecule type" value="Genomic_DNA"/>
</dbReference>
<dbReference type="OrthoDB" id="5430620at2759"/>
<evidence type="ECO:0000313" key="2">
    <source>
        <dbReference type="EMBL" id="KIW26623.1"/>
    </source>
</evidence>
<accession>A0A0D2C641</accession>
<dbReference type="RefSeq" id="XP_016246839.1">
    <property type="nucleotide sequence ID" value="XM_016393420.1"/>
</dbReference>
<feature type="signal peptide" evidence="1">
    <location>
        <begin position="1"/>
        <end position="19"/>
    </location>
</feature>
<sequence length="245" mass="25335">MWRLRSLIAISHFSAAIFASPHPQASTTPCVETDSNIGASDTVVTLASTVTATATVIVTSSVTSSSSATTTGPLTTPTSWLTVTASRIASPIHLLPMNAAGYRFYLGGDTVSYCPAEVEEVGGCPPGNQTVLSLCAMGAVVPGGQYLYVTPSGEVGYTQAHSSLMPEGSLQCPFTYSKAPGATIGRLDLRAFGASGLIACPTYGGAWQVFANLKNITAPRGNTSQCLGFDPLALDTPDIGAWQYT</sequence>
<dbReference type="VEuPathDB" id="FungiDB:PV07_06442"/>
<keyword evidence="3" id="KW-1185">Reference proteome</keyword>
<keyword evidence="1" id="KW-0732">Signal</keyword>
<protein>
    <recommendedName>
        <fullName evidence="4">IgE-binding protein</fullName>
    </recommendedName>
</protein>
<dbReference type="AlphaFoldDB" id="A0A0D2C641"/>
<evidence type="ECO:0000256" key="1">
    <source>
        <dbReference type="SAM" id="SignalP"/>
    </source>
</evidence>
<dbReference type="PANTHER" id="PTHR42047">
    <property type="entry name" value="PROTEIN, PUTATIVE (AFU_ORTHOLOGUE AFUA_6G03560)-RELATED"/>
    <property type="match status" value="1"/>
</dbReference>
<proteinExistence type="predicted"/>
<dbReference type="STRING" id="569365.A0A0D2C641"/>